<sequence>MVMKDTSSEDSTTECSTSTASSACLQEEVATRWSAVRRRAWLRSAAATLLALAAIFVPVCTYAASEMCSREVAMPYTQHSLSLEEPATWEVVFTAIMSMICLGLVLYSQMKWWLASPFLILLRWHVLLDAVNVWLFHYLSVQPFCAVTAEWQLAMLSWLSVFSQIFFWWNKFMGFYIIKNHLGMLERAFQRSLGASFLDLLHMSFGVAVLTASVLFVVFNAMQGDAHWLVASVIIIEIAVVVSTLFVMVLMMRGFGLAYRYARMERTAATSEVQRELAAKSVTFSKRMSIETPINMILVAAGFTSHAVWLIHVHFPGNSMCKFGPATEPVFLFMAVLSLTNCARFGAILSLMEVSERRKRAGTWRKGLSMMLSSSRDLEEWSTGHPDWDAKVADLASRAVTLGALLDFYSSLPERMPHFDPEKHTTEQVVRQAIIPMSRGTIHGDCPAAIVLMGEALMPDLMVTHSWSNRFACLVAAVVADALEVPGYTKVLRDGRLKPGELEVLKSELFWKGKLEKRYWICAFSVNQHMGICGFVPPSMQEV</sequence>
<keyword evidence="1" id="KW-0472">Membrane</keyword>
<dbReference type="AlphaFoldDB" id="A0AA36JRA1"/>
<keyword evidence="1" id="KW-0812">Transmembrane</keyword>
<feature type="transmembrane region" description="Helical" evidence="1">
    <location>
        <begin position="119"/>
        <end position="139"/>
    </location>
</feature>
<gene>
    <name evidence="2" type="ORF">EVOR1521_LOCUS31186</name>
</gene>
<feature type="transmembrane region" description="Helical" evidence="1">
    <location>
        <begin position="200"/>
        <end position="222"/>
    </location>
</feature>
<accession>A0AA36JRA1</accession>
<reference evidence="2" key="1">
    <citation type="submission" date="2023-08" db="EMBL/GenBank/DDBJ databases">
        <authorList>
            <person name="Chen Y."/>
            <person name="Shah S."/>
            <person name="Dougan E. K."/>
            <person name="Thang M."/>
            <person name="Chan C."/>
        </authorList>
    </citation>
    <scope>NUCLEOTIDE SEQUENCE</scope>
</reference>
<feature type="transmembrane region" description="Helical" evidence="1">
    <location>
        <begin position="87"/>
        <end position="107"/>
    </location>
</feature>
<proteinExistence type="predicted"/>
<dbReference type="Proteomes" id="UP001178507">
    <property type="component" value="Unassembled WGS sequence"/>
</dbReference>
<name>A0AA36JRA1_9DINO</name>
<protein>
    <submittedName>
        <fullName evidence="2">Uncharacterized protein</fullName>
    </submittedName>
</protein>
<organism evidence="2 3">
    <name type="scientific">Effrenium voratum</name>
    <dbReference type="NCBI Taxonomy" id="2562239"/>
    <lineage>
        <taxon>Eukaryota</taxon>
        <taxon>Sar</taxon>
        <taxon>Alveolata</taxon>
        <taxon>Dinophyceae</taxon>
        <taxon>Suessiales</taxon>
        <taxon>Symbiodiniaceae</taxon>
        <taxon>Effrenium</taxon>
    </lineage>
</organism>
<feature type="transmembrane region" description="Helical" evidence="1">
    <location>
        <begin position="228"/>
        <end position="251"/>
    </location>
</feature>
<feature type="transmembrane region" description="Helical" evidence="1">
    <location>
        <begin position="40"/>
        <end position="64"/>
    </location>
</feature>
<keyword evidence="3" id="KW-1185">Reference proteome</keyword>
<evidence type="ECO:0000256" key="1">
    <source>
        <dbReference type="SAM" id="Phobius"/>
    </source>
</evidence>
<dbReference type="EMBL" id="CAUJNA010003813">
    <property type="protein sequence ID" value="CAJ1410351.1"/>
    <property type="molecule type" value="Genomic_DNA"/>
</dbReference>
<comment type="caution">
    <text evidence="2">The sequence shown here is derived from an EMBL/GenBank/DDBJ whole genome shotgun (WGS) entry which is preliminary data.</text>
</comment>
<keyword evidence="1" id="KW-1133">Transmembrane helix</keyword>
<feature type="transmembrane region" description="Helical" evidence="1">
    <location>
        <begin position="294"/>
        <end position="311"/>
    </location>
</feature>
<evidence type="ECO:0000313" key="3">
    <source>
        <dbReference type="Proteomes" id="UP001178507"/>
    </source>
</evidence>
<evidence type="ECO:0000313" key="2">
    <source>
        <dbReference type="EMBL" id="CAJ1410351.1"/>
    </source>
</evidence>
<feature type="transmembrane region" description="Helical" evidence="1">
    <location>
        <begin position="331"/>
        <end position="351"/>
    </location>
</feature>
<feature type="transmembrane region" description="Helical" evidence="1">
    <location>
        <begin position="151"/>
        <end position="169"/>
    </location>
</feature>